<evidence type="ECO:0000256" key="9">
    <source>
        <dbReference type="ARBA" id="ARBA00023001"/>
    </source>
</evidence>
<dbReference type="Gene3D" id="2.60.40.10">
    <property type="entry name" value="Immunoglobulins"/>
    <property type="match status" value="1"/>
</dbReference>
<dbReference type="NCBIfam" id="NF008967">
    <property type="entry name" value="PRK12313.1"/>
    <property type="match status" value="1"/>
</dbReference>
<dbReference type="PIRSF" id="PIRSF000463">
    <property type="entry name" value="GlgB"/>
    <property type="match status" value="1"/>
</dbReference>
<evidence type="ECO:0000256" key="1">
    <source>
        <dbReference type="ARBA" id="ARBA00000826"/>
    </source>
</evidence>
<keyword evidence="11" id="KW-0119">Carbohydrate metabolism</keyword>
<evidence type="ECO:0000256" key="11">
    <source>
        <dbReference type="ARBA" id="ARBA00023277"/>
    </source>
</evidence>
<dbReference type="NCBIfam" id="TIGR01515">
    <property type="entry name" value="branching_enzym"/>
    <property type="match status" value="1"/>
</dbReference>
<dbReference type="OrthoDB" id="9800174at2"/>
<comment type="pathway">
    <text evidence="3">Glycan biosynthesis; glycogen biosynthesis.</text>
</comment>
<reference evidence="15" key="1">
    <citation type="submission" date="2018-02" db="EMBL/GenBank/DDBJ databases">
        <authorList>
            <person name="Holder M.E."/>
            <person name="Ajami N.J."/>
            <person name="Petrosino J.F."/>
        </authorList>
    </citation>
    <scope>NUCLEOTIDE SEQUENCE [LARGE SCALE GENOMIC DNA]</scope>
    <source>
        <strain evidence="15">CCUG 47711</strain>
    </source>
</reference>
<dbReference type="Pfam" id="PF02922">
    <property type="entry name" value="CBM_48"/>
    <property type="match status" value="1"/>
</dbReference>
<dbReference type="EMBL" id="CP027226">
    <property type="protein sequence ID" value="AVM42111.1"/>
    <property type="molecule type" value="Genomic_DNA"/>
</dbReference>
<dbReference type="Pfam" id="PF00128">
    <property type="entry name" value="Alpha-amylase"/>
    <property type="match status" value="1"/>
</dbReference>
<dbReference type="UniPathway" id="UPA00164"/>
<dbReference type="GO" id="GO:0043169">
    <property type="term" value="F:cation binding"/>
    <property type="evidence" value="ECO:0007669"/>
    <property type="project" value="InterPro"/>
</dbReference>
<evidence type="ECO:0000256" key="8">
    <source>
        <dbReference type="ARBA" id="ARBA00022679"/>
    </source>
</evidence>
<dbReference type="InterPro" id="IPR013783">
    <property type="entry name" value="Ig-like_fold"/>
</dbReference>
<dbReference type="Pfam" id="PF02806">
    <property type="entry name" value="Alpha-amylase_C"/>
    <property type="match status" value="1"/>
</dbReference>
<dbReference type="InterPro" id="IPR006048">
    <property type="entry name" value="A-amylase/branching_C"/>
</dbReference>
<keyword evidence="7" id="KW-0328">Glycosyltransferase</keyword>
<dbReference type="Gene3D" id="3.20.20.80">
    <property type="entry name" value="Glycosidases"/>
    <property type="match status" value="1"/>
</dbReference>
<keyword evidence="9" id="KW-0136">Cellulose degradation</keyword>
<dbReference type="EC" id="2.4.1.18" evidence="5 12"/>
<dbReference type="GO" id="GO:0005978">
    <property type="term" value="P:glycogen biosynthetic process"/>
    <property type="evidence" value="ECO:0007669"/>
    <property type="project" value="UniProtKB-UniRule"/>
</dbReference>
<dbReference type="KEGG" id="fsa:C5Q98_02180"/>
<dbReference type="InterPro" id="IPR037439">
    <property type="entry name" value="Branching_enzy"/>
</dbReference>
<evidence type="ECO:0000259" key="13">
    <source>
        <dbReference type="SMART" id="SM00642"/>
    </source>
</evidence>
<dbReference type="CDD" id="cd02855">
    <property type="entry name" value="E_set_GBE_prok_N"/>
    <property type="match status" value="1"/>
</dbReference>
<dbReference type="GO" id="GO:0005829">
    <property type="term" value="C:cytosol"/>
    <property type="evidence" value="ECO:0007669"/>
    <property type="project" value="TreeGrafter"/>
</dbReference>
<dbReference type="CDD" id="cd11322">
    <property type="entry name" value="AmyAc_Glg_BE"/>
    <property type="match status" value="1"/>
</dbReference>
<sequence length="689" mass="79741">MKRVNEELIFDEYKVHEYLGAHHVENDIYIFRVWAPKAKSVSVVGDFNDWNSKDSQLELDPEKGIWSAQIAGVKPGDCYKFSVLGNDDINRFKADPFARQTELRPHDASVIYAPSEFEWEDQDFWNVEDIDTTKIPINIYEVHLGSWQRKEDGSFYNYKEIAPKLGQYVKDLNYTHIQILPLMEHAQDESIGYSVTGFYAPTARYGSPEDFKYFVNYMHGLGIKVIMDWVPTGFSLEDYGLSIFDGSSCYGITNHNESNEAVTVFDFSKKEVRAFLLSNAYYWISEYHLDGLKFDNLEKIISENDLKSNYYNNHQIDYHSMQAINFVLELNTMIHEEFNGVLSIAHNSSNLNNVTNVGKDKGLDFDLKWDYGWLKDTLEYFMTPYDKKSEVHSLITFSMMYNFHERFILPLSHQEVIQGYGSLISKMPGDYWRQFASLRTLNMYRLCHPGAKLLFMGGELGQFVEWDVNSSLQWFLLDYAMHKQFLAFIKAANALYLDNPEMWEDDKTWSGFTWLNNDDDKRSTYSWVRRDLSGNVVICLFNMTPNPVDSFKVAVPKRGAYQVIFNSDDAAWGGSNYNMLKNITETNLHPDNFSFGEALYDWNAKPYFETDETVNESGVNGIVYSRDIANKNYKQSIKLNLPPLSAVVLRHVADDPKAQPLSPWPDPELAYPKDFNPFNKAADEGFELN</sequence>
<dbReference type="GO" id="GO:0004553">
    <property type="term" value="F:hydrolase activity, hydrolyzing O-glycosyl compounds"/>
    <property type="evidence" value="ECO:0007669"/>
    <property type="project" value="InterPro"/>
</dbReference>
<dbReference type="AlphaFoldDB" id="A0A2S0KM54"/>
<organism evidence="14 15">
    <name type="scientific">Fastidiosipila sanguinis</name>
    <dbReference type="NCBI Taxonomy" id="236753"/>
    <lineage>
        <taxon>Bacteria</taxon>
        <taxon>Bacillati</taxon>
        <taxon>Bacillota</taxon>
        <taxon>Clostridia</taxon>
        <taxon>Eubacteriales</taxon>
        <taxon>Oscillospiraceae</taxon>
        <taxon>Fastidiosipila</taxon>
    </lineage>
</organism>
<evidence type="ECO:0000313" key="15">
    <source>
        <dbReference type="Proteomes" id="UP000237947"/>
    </source>
</evidence>
<dbReference type="RefSeq" id="WP_106012097.1">
    <property type="nucleotide sequence ID" value="NZ_CP027226.1"/>
</dbReference>
<dbReference type="InterPro" id="IPR006047">
    <property type="entry name" value="GH13_cat_dom"/>
</dbReference>
<proteinExistence type="inferred from homology"/>
<evidence type="ECO:0000256" key="10">
    <source>
        <dbReference type="ARBA" id="ARBA00023056"/>
    </source>
</evidence>
<dbReference type="PANTHER" id="PTHR43651:SF3">
    <property type="entry name" value="1,4-ALPHA-GLUCAN-BRANCHING ENZYME"/>
    <property type="match status" value="1"/>
</dbReference>
<protein>
    <recommendedName>
        <fullName evidence="5 12">1,4-alpha-glucan branching enzyme</fullName>
        <ecNumber evidence="5 12">2.4.1.18</ecNumber>
    </recommendedName>
</protein>
<comment type="catalytic activity">
    <reaction evidence="1">
        <text>Transfers a segment of a (1-&gt;4)-alpha-D-glucan chain to a primary hydroxy group in a similar glucan chain.</text>
        <dbReference type="EC" id="2.4.1.18"/>
    </reaction>
</comment>
<name>A0A2S0KM54_9FIRM</name>
<dbReference type="SUPFAM" id="SSF51011">
    <property type="entry name" value="Glycosyl hydrolase domain"/>
    <property type="match status" value="1"/>
</dbReference>
<keyword evidence="9" id="KW-0624">Polysaccharide degradation</keyword>
<dbReference type="InterPro" id="IPR006407">
    <property type="entry name" value="GlgB"/>
</dbReference>
<dbReference type="Proteomes" id="UP000237947">
    <property type="component" value="Chromosome"/>
</dbReference>
<dbReference type="GO" id="GO:0030245">
    <property type="term" value="P:cellulose catabolic process"/>
    <property type="evidence" value="ECO:0007669"/>
    <property type="project" value="UniProtKB-KW"/>
</dbReference>
<keyword evidence="6" id="KW-0321">Glycogen metabolism</keyword>
<evidence type="ECO:0000256" key="6">
    <source>
        <dbReference type="ARBA" id="ARBA00022600"/>
    </source>
</evidence>
<evidence type="ECO:0000256" key="12">
    <source>
        <dbReference type="NCBIfam" id="TIGR01515"/>
    </source>
</evidence>
<dbReference type="SMART" id="SM00642">
    <property type="entry name" value="Aamy"/>
    <property type="match status" value="1"/>
</dbReference>
<evidence type="ECO:0000256" key="2">
    <source>
        <dbReference type="ARBA" id="ARBA00002953"/>
    </source>
</evidence>
<accession>A0A2S0KM54</accession>
<dbReference type="InterPro" id="IPR017853">
    <property type="entry name" value="GH"/>
</dbReference>
<dbReference type="Gene3D" id="2.60.40.1180">
    <property type="entry name" value="Golgi alpha-mannosidase II"/>
    <property type="match status" value="1"/>
</dbReference>
<dbReference type="PANTHER" id="PTHR43651">
    <property type="entry name" value="1,4-ALPHA-GLUCAN-BRANCHING ENZYME"/>
    <property type="match status" value="1"/>
</dbReference>
<feature type="domain" description="Glycosyl hydrolase family 13 catalytic" evidence="13">
    <location>
        <begin position="141"/>
        <end position="498"/>
    </location>
</feature>
<dbReference type="InterPro" id="IPR044143">
    <property type="entry name" value="GlgB_N_E_set_prok"/>
</dbReference>
<dbReference type="InterPro" id="IPR013780">
    <property type="entry name" value="Glyco_hydro_b"/>
</dbReference>
<dbReference type="SUPFAM" id="SSF51445">
    <property type="entry name" value="(Trans)glycosidases"/>
    <property type="match status" value="1"/>
</dbReference>
<evidence type="ECO:0000256" key="5">
    <source>
        <dbReference type="ARBA" id="ARBA00012541"/>
    </source>
</evidence>
<evidence type="ECO:0000256" key="3">
    <source>
        <dbReference type="ARBA" id="ARBA00004964"/>
    </source>
</evidence>
<evidence type="ECO:0000256" key="7">
    <source>
        <dbReference type="ARBA" id="ARBA00022676"/>
    </source>
</evidence>
<dbReference type="GO" id="GO:0003844">
    <property type="term" value="F:1,4-alpha-glucan branching enzyme activity"/>
    <property type="evidence" value="ECO:0007669"/>
    <property type="project" value="UniProtKB-UniRule"/>
</dbReference>
<gene>
    <name evidence="14" type="ORF">C5Q98_02180</name>
</gene>
<evidence type="ECO:0000313" key="14">
    <source>
        <dbReference type="EMBL" id="AVM42111.1"/>
    </source>
</evidence>
<keyword evidence="10" id="KW-0320">Glycogen biosynthesis</keyword>
<dbReference type="SUPFAM" id="SSF81296">
    <property type="entry name" value="E set domains"/>
    <property type="match status" value="1"/>
</dbReference>
<keyword evidence="8" id="KW-0808">Transferase</keyword>
<comment type="function">
    <text evidence="2">Catalyzes the formation of the alpha-1,6-glucosidic linkages in glycogen by scission of a 1,4-alpha-linked oligosaccharide from growing alpha-1,4-glucan chains and the subsequent attachment of the oligosaccharide to the alpha-1,6 position.</text>
</comment>
<evidence type="ECO:0000256" key="4">
    <source>
        <dbReference type="ARBA" id="ARBA00009000"/>
    </source>
</evidence>
<comment type="similarity">
    <text evidence="4">Belongs to the glycosyl hydrolase 13 family. GlgB subfamily.</text>
</comment>
<dbReference type="InterPro" id="IPR004193">
    <property type="entry name" value="Glyco_hydro_13_N"/>
</dbReference>
<dbReference type="InterPro" id="IPR014756">
    <property type="entry name" value="Ig_E-set"/>
</dbReference>
<keyword evidence="15" id="KW-1185">Reference proteome</keyword>